<reference evidence="1 2" key="1">
    <citation type="submission" date="2016-03" db="EMBL/GenBank/DDBJ databases">
        <title>Draft genome sequence of Flavobacterium fryxellicola DSM 16209.</title>
        <authorList>
            <person name="Shin S.-K."/>
            <person name="Yi H."/>
        </authorList>
    </citation>
    <scope>NUCLEOTIDE SEQUENCE [LARGE SCALE GENOMIC DNA]</scope>
    <source>
        <strain evidence="1 2">DSM 16209</strain>
    </source>
</reference>
<dbReference type="AlphaFoldDB" id="A0A167YIZ1"/>
<evidence type="ECO:0000313" key="2">
    <source>
        <dbReference type="Proteomes" id="UP000077164"/>
    </source>
</evidence>
<comment type="caution">
    <text evidence="1">The sequence shown here is derived from an EMBL/GenBank/DDBJ whole genome shotgun (WGS) entry which is preliminary data.</text>
</comment>
<evidence type="ECO:0000313" key="1">
    <source>
        <dbReference type="EMBL" id="OAB29467.1"/>
    </source>
</evidence>
<dbReference type="RefSeq" id="WP_066077452.1">
    <property type="nucleotide sequence ID" value="NZ_LVJE01000008.1"/>
</dbReference>
<dbReference type="Proteomes" id="UP000077164">
    <property type="component" value="Unassembled WGS sequence"/>
</dbReference>
<gene>
    <name evidence="1" type="ORF">FBFR_04125</name>
</gene>
<dbReference type="EMBL" id="LVJE01000008">
    <property type="protein sequence ID" value="OAB29467.1"/>
    <property type="molecule type" value="Genomic_DNA"/>
</dbReference>
<accession>A0A167YIZ1</accession>
<keyword evidence="2" id="KW-1185">Reference proteome</keyword>
<organism evidence="1 2">
    <name type="scientific">Flavobacterium fryxellicola</name>
    <dbReference type="NCBI Taxonomy" id="249352"/>
    <lineage>
        <taxon>Bacteria</taxon>
        <taxon>Pseudomonadati</taxon>
        <taxon>Bacteroidota</taxon>
        <taxon>Flavobacteriia</taxon>
        <taxon>Flavobacteriales</taxon>
        <taxon>Flavobacteriaceae</taxon>
        <taxon>Flavobacterium</taxon>
    </lineage>
</organism>
<sequence>MTLEHFYFTANNSKNSITGPLDSNATAFAIRASAILPARCAFRTSSVSKVSKIPNVEAPICHPYQFTVSGSSNTNGNALFKNAATSSSFPDLASNRANKAYFSIIVIYRS</sequence>
<proteinExistence type="predicted"/>
<protein>
    <submittedName>
        <fullName evidence="1">Uncharacterized protein</fullName>
    </submittedName>
</protein>
<name>A0A167YIZ1_9FLAO</name>